<evidence type="ECO:0000313" key="2">
    <source>
        <dbReference type="Proteomes" id="UP000662931"/>
    </source>
</evidence>
<protein>
    <submittedName>
        <fullName evidence="1">Uncharacterized protein</fullName>
    </submittedName>
</protein>
<keyword evidence="2" id="KW-1185">Reference proteome</keyword>
<accession>A0A875SBP3</accession>
<dbReference type="InterPro" id="IPR011990">
    <property type="entry name" value="TPR-like_helical_dom_sf"/>
</dbReference>
<gene>
    <name evidence="1" type="ORF">FOA43_004333</name>
</gene>
<proteinExistence type="predicted"/>
<dbReference type="EMBL" id="CP064815">
    <property type="protein sequence ID" value="QPG76939.1"/>
    <property type="molecule type" value="Genomic_DNA"/>
</dbReference>
<dbReference type="KEGG" id="bnn:FOA43_004333"/>
<sequence>MQRQKMAPEKGDSAIWKTLVFSKLTRSEIETVLRNKEYLQMLKSETELPEQLNKVIFELLSSALRYGIELSSVETNYWLSYLMKRLGKDTGALLECTRKYQDCLNLNVIQYNTIMEGEISSWRLVAKQMAEFAIEPDRMTISMLIDEFAASMDTLSLLRLTAMIFDVVRVNIDTEMMEKLITAYSHCKQPDLALLMLMRVDKIYEKKQSSFRDENRSSIPLSDKLALDNLLTQLGGRPNGMTILNHSIRPTLKMVESLLRVCRIPNDKDIVTYLRKTIDSYSLDME</sequence>
<dbReference type="Gene3D" id="1.25.40.10">
    <property type="entry name" value="Tetratricopeptide repeat domain"/>
    <property type="match status" value="1"/>
</dbReference>
<dbReference type="RefSeq" id="XP_038780504.1">
    <property type="nucleotide sequence ID" value="XM_038924576.1"/>
</dbReference>
<dbReference type="OrthoDB" id="185373at2759"/>
<dbReference type="AlphaFoldDB" id="A0A875SBP3"/>
<dbReference type="Proteomes" id="UP000662931">
    <property type="component" value="Chromosome 4"/>
</dbReference>
<evidence type="ECO:0000313" key="1">
    <source>
        <dbReference type="EMBL" id="QPG76939.1"/>
    </source>
</evidence>
<name>A0A875SBP3_EENNA</name>
<dbReference type="GeneID" id="62197733"/>
<reference evidence="1" key="1">
    <citation type="submission" date="2020-10" db="EMBL/GenBank/DDBJ databases">
        <authorList>
            <person name="Roach M.J.R."/>
        </authorList>
    </citation>
    <scope>NUCLEOTIDE SEQUENCE</scope>
    <source>
        <strain evidence="1">CBS 1945</strain>
    </source>
</reference>
<organism evidence="1 2">
    <name type="scientific">Eeniella nana</name>
    <name type="common">Yeast</name>
    <name type="synonym">Brettanomyces nanus</name>
    <dbReference type="NCBI Taxonomy" id="13502"/>
    <lineage>
        <taxon>Eukaryota</taxon>
        <taxon>Fungi</taxon>
        <taxon>Dikarya</taxon>
        <taxon>Ascomycota</taxon>
        <taxon>Saccharomycotina</taxon>
        <taxon>Pichiomycetes</taxon>
        <taxon>Pichiales</taxon>
        <taxon>Pichiaceae</taxon>
        <taxon>Brettanomyces</taxon>
    </lineage>
</organism>